<dbReference type="Proteomes" id="UP000712281">
    <property type="component" value="Unassembled WGS sequence"/>
</dbReference>
<evidence type="ECO:0000313" key="2">
    <source>
        <dbReference type="Proteomes" id="UP000712281"/>
    </source>
</evidence>
<sequence length="76" mass="8895">MLRNETLKTLYLPQGTQRSMKSSMSAWIPATFPTIRKKTLTYIQEEPEADRLGKTLRLINLWQKKRKTSIGSNRRS</sequence>
<evidence type="ECO:0000313" key="1">
    <source>
        <dbReference type="EMBL" id="KAF2616952.1"/>
    </source>
</evidence>
<proteinExistence type="predicted"/>
<gene>
    <name evidence="1" type="ORF">F2Q68_00038937</name>
</gene>
<accession>A0A8S9MDD4</accession>
<protein>
    <submittedName>
        <fullName evidence="1">Uncharacterized protein</fullName>
    </submittedName>
</protein>
<name>A0A8S9MDD4_BRACR</name>
<organism evidence="1 2">
    <name type="scientific">Brassica cretica</name>
    <name type="common">Mustard</name>
    <dbReference type="NCBI Taxonomy" id="69181"/>
    <lineage>
        <taxon>Eukaryota</taxon>
        <taxon>Viridiplantae</taxon>
        <taxon>Streptophyta</taxon>
        <taxon>Embryophyta</taxon>
        <taxon>Tracheophyta</taxon>
        <taxon>Spermatophyta</taxon>
        <taxon>Magnoliopsida</taxon>
        <taxon>eudicotyledons</taxon>
        <taxon>Gunneridae</taxon>
        <taxon>Pentapetalae</taxon>
        <taxon>rosids</taxon>
        <taxon>malvids</taxon>
        <taxon>Brassicales</taxon>
        <taxon>Brassicaceae</taxon>
        <taxon>Brassiceae</taxon>
        <taxon>Brassica</taxon>
    </lineage>
</organism>
<dbReference type="AlphaFoldDB" id="A0A8S9MDD4"/>
<comment type="caution">
    <text evidence="1">The sequence shown here is derived from an EMBL/GenBank/DDBJ whole genome shotgun (WGS) entry which is preliminary data.</text>
</comment>
<dbReference type="EMBL" id="QGKW02000007">
    <property type="protein sequence ID" value="KAF2616952.1"/>
    <property type="molecule type" value="Genomic_DNA"/>
</dbReference>
<reference evidence="1" key="1">
    <citation type="submission" date="2019-12" db="EMBL/GenBank/DDBJ databases">
        <title>Genome sequencing and annotation of Brassica cretica.</title>
        <authorList>
            <person name="Studholme D.J."/>
            <person name="Sarris P.F."/>
        </authorList>
    </citation>
    <scope>NUCLEOTIDE SEQUENCE</scope>
    <source>
        <strain evidence="1">PFS-001/15</strain>
        <tissue evidence="1">Leaf</tissue>
    </source>
</reference>